<name>A0ABV0J097_9NEIS</name>
<keyword evidence="2" id="KW-1185">Reference proteome</keyword>
<evidence type="ECO:0000313" key="1">
    <source>
        <dbReference type="EMBL" id="MEO9386961.1"/>
    </source>
</evidence>
<sequence length="249" mass="28081">MAVLIRNACLMQENIKTARPYLRVFPEPEQVFADPVERHAKHLLPCVSVALSAVNPAWEGWIHMVLPVEPLDGYVGECSPDYHNEYFAPNWLAFRQTESGHYQLLGDFRFFMLENMADEEWIAARSRLKTHYALQYRAFRETRDIYRRTGVLHSALFCGEAEARDLAAETPVSILTQLGGGAPGGNWCDSEGVKVDESDPDAVVPIGPNGERFEFIASVTGYDFMASGTTTLLFYHPESRVALLTFDWT</sequence>
<protein>
    <recommendedName>
        <fullName evidence="3">DUF1963 domain-containing protein</fullName>
    </recommendedName>
</protein>
<organism evidence="1 2">
    <name type="scientific">Chromobacterium phragmitis</name>
    <dbReference type="NCBI Taxonomy" id="2202141"/>
    <lineage>
        <taxon>Bacteria</taxon>
        <taxon>Pseudomonadati</taxon>
        <taxon>Pseudomonadota</taxon>
        <taxon>Betaproteobacteria</taxon>
        <taxon>Neisseriales</taxon>
        <taxon>Chromobacteriaceae</taxon>
        <taxon>Chromobacterium</taxon>
    </lineage>
</organism>
<evidence type="ECO:0000313" key="2">
    <source>
        <dbReference type="Proteomes" id="UP001462502"/>
    </source>
</evidence>
<dbReference type="EMBL" id="JBDXMI010000001">
    <property type="protein sequence ID" value="MEO9386961.1"/>
    <property type="molecule type" value="Genomic_DNA"/>
</dbReference>
<reference evidence="1 2" key="1">
    <citation type="submission" date="2024-05" db="EMBL/GenBank/DDBJ databases">
        <authorList>
            <person name="De Oliveira J.P."/>
            <person name="Noriler S.A."/>
            <person name="De Oliveira A.G."/>
            <person name="Sipoli D.S."/>
        </authorList>
    </citation>
    <scope>NUCLEOTIDE SEQUENCE [LARGE SCALE GENOMIC DNA]</scope>
    <source>
        <strain evidence="1 2">LABIM192</strain>
    </source>
</reference>
<evidence type="ECO:0008006" key="3">
    <source>
        <dbReference type="Google" id="ProtNLM"/>
    </source>
</evidence>
<dbReference type="Proteomes" id="UP001462502">
    <property type="component" value="Unassembled WGS sequence"/>
</dbReference>
<accession>A0ABV0J097</accession>
<comment type="caution">
    <text evidence="1">The sequence shown here is derived from an EMBL/GenBank/DDBJ whole genome shotgun (WGS) entry which is preliminary data.</text>
</comment>
<dbReference type="RefSeq" id="WP_347935272.1">
    <property type="nucleotide sequence ID" value="NZ_CP158160.1"/>
</dbReference>
<proteinExistence type="predicted"/>
<gene>
    <name evidence="1" type="ORF">ABI908_22990</name>
</gene>